<keyword evidence="4" id="KW-0808">Transferase</keyword>
<dbReference type="PANTHER" id="PTHR30576:SF0">
    <property type="entry name" value="UNDECAPRENYL-PHOSPHATE N-ACETYLGALACTOSAMINYL 1-PHOSPHATE TRANSFERASE-RELATED"/>
    <property type="match status" value="1"/>
</dbReference>
<comment type="caution">
    <text evidence="4">The sequence shown here is derived from an EMBL/GenBank/DDBJ whole genome shotgun (WGS) entry which is preliminary data.</text>
</comment>
<dbReference type="GO" id="GO:0016780">
    <property type="term" value="F:phosphotransferase activity, for other substituted phosphate groups"/>
    <property type="evidence" value="ECO:0007669"/>
    <property type="project" value="TreeGrafter"/>
</dbReference>
<protein>
    <submittedName>
        <fullName evidence="4">Sugar transferase</fullName>
    </submittedName>
</protein>
<organism evidence="4 5">
    <name type="scientific">Shinella kummerowiae</name>
    <dbReference type="NCBI Taxonomy" id="417745"/>
    <lineage>
        <taxon>Bacteria</taxon>
        <taxon>Pseudomonadati</taxon>
        <taxon>Pseudomonadota</taxon>
        <taxon>Alphaproteobacteria</taxon>
        <taxon>Hyphomicrobiales</taxon>
        <taxon>Rhizobiaceae</taxon>
        <taxon>Shinella</taxon>
    </lineage>
</organism>
<keyword evidence="2" id="KW-0270">Exopolysaccharide synthesis</keyword>
<dbReference type="PANTHER" id="PTHR30576">
    <property type="entry name" value="COLANIC BIOSYNTHESIS UDP-GLUCOSE LIPID CARRIER TRANSFERASE"/>
    <property type="match status" value="1"/>
</dbReference>
<keyword evidence="5" id="KW-1185">Reference proteome</keyword>
<sequence length="184" mass="20858">MIAPAALLAIGILALLVRLDGSSAFYRQPRIGMGGRTFMLWKLRTMVPQAERKLESYLAAHPQARLAWNQSQKLRDDPRVTAIGRYLRKYSLDELPQLLNVLLGDMSLVGPRPILPEQRQLYDGTAYYRLRPGLTGLWQIGKRNEATFAERAVIDTEYFNRMSLFTDIRILSKTPIVVLKGTGV</sequence>
<dbReference type="Pfam" id="PF02397">
    <property type="entry name" value="Bac_transf"/>
    <property type="match status" value="1"/>
</dbReference>
<dbReference type="InterPro" id="IPR003362">
    <property type="entry name" value="Bact_transf"/>
</dbReference>
<feature type="domain" description="Bacterial sugar transferase" evidence="3">
    <location>
        <begin position="8"/>
        <end position="180"/>
    </location>
</feature>
<evidence type="ECO:0000256" key="1">
    <source>
        <dbReference type="ARBA" id="ARBA00006464"/>
    </source>
</evidence>
<dbReference type="GO" id="GO:0000271">
    <property type="term" value="P:polysaccharide biosynthetic process"/>
    <property type="evidence" value="ECO:0007669"/>
    <property type="project" value="UniProtKB-KW"/>
</dbReference>
<dbReference type="EMBL" id="WUMK01000005">
    <property type="protein sequence ID" value="MXN46289.1"/>
    <property type="molecule type" value="Genomic_DNA"/>
</dbReference>
<evidence type="ECO:0000259" key="3">
    <source>
        <dbReference type="Pfam" id="PF02397"/>
    </source>
</evidence>
<reference evidence="4 5" key="1">
    <citation type="submission" date="2019-12" db="EMBL/GenBank/DDBJ databases">
        <title>Shinella kummerowiae sp. nov., a symbiotic bacterium isolated from root nodules of the herbal legume Kummerowia stipulacea.</title>
        <authorList>
            <person name="Gao J."/>
        </authorList>
    </citation>
    <scope>NUCLEOTIDE SEQUENCE [LARGE SCALE GENOMIC DNA]</scope>
    <source>
        <strain evidence="4 5">CCBAU 25048</strain>
    </source>
</reference>
<gene>
    <name evidence="4" type="ORF">GR138_13925</name>
</gene>
<dbReference type="Proteomes" id="UP000435802">
    <property type="component" value="Unassembled WGS sequence"/>
</dbReference>
<evidence type="ECO:0000313" key="5">
    <source>
        <dbReference type="Proteomes" id="UP000435802"/>
    </source>
</evidence>
<dbReference type="OrthoDB" id="9808602at2"/>
<accession>A0A6N8SBJ7</accession>
<name>A0A6N8SBJ7_9HYPH</name>
<comment type="similarity">
    <text evidence="1">Belongs to the bacterial sugar transferase family.</text>
</comment>
<evidence type="ECO:0000313" key="4">
    <source>
        <dbReference type="EMBL" id="MXN46289.1"/>
    </source>
</evidence>
<dbReference type="AlphaFoldDB" id="A0A6N8SBJ7"/>
<proteinExistence type="inferred from homology"/>
<evidence type="ECO:0000256" key="2">
    <source>
        <dbReference type="ARBA" id="ARBA00023169"/>
    </source>
</evidence>